<evidence type="ECO:0000313" key="4">
    <source>
        <dbReference type="EMBL" id="CAI4008245.1"/>
    </source>
</evidence>
<reference evidence="5" key="2">
    <citation type="submission" date="2024-04" db="EMBL/GenBank/DDBJ databases">
        <authorList>
            <person name="Chen Y."/>
            <person name="Shah S."/>
            <person name="Dougan E. K."/>
            <person name="Thang M."/>
            <person name="Chan C."/>
        </authorList>
    </citation>
    <scope>NUCLEOTIDE SEQUENCE [LARGE SCALE GENOMIC DNA]</scope>
</reference>
<comment type="caution">
    <text evidence="4">The sequence shown here is derived from an EMBL/GenBank/DDBJ whole genome shotgun (WGS) entry which is preliminary data.</text>
</comment>
<dbReference type="PANTHER" id="PTHR10869:SF246">
    <property type="entry name" value="TRANSMEMBRANE PROLYL 4-HYDROXYLASE"/>
    <property type="match status" value="1"/>
</dbReference>
<dbReference type="GO" id="GO:0046872">
    <property type="term" value="F:metal ion binding"/>
    <property type="evidence" value="ECO:0007669"/>
    <property type="project" value="UniProtKB-KW"/>
</dbReference>
<evidence type="ECO:0000256" key="2">
    <source>
        <dbReference type="ARBA" id="ARBA00023004"/>
    </source>
</evidence>
<dbReference type="InterPro" id="IPR045054">
    <property type="entry name" value="P4HA-like"/>
</dbReference>
<dbReference type="PANTHER" id="PTHR10869">
    <property type="entry name" value="PROLYL 4-HYDROXYLASE ALPHA SUBUNIT"/>
    <property type="match status" value="1"/>
</dbReference>
<organism evidence="4">
    <name type="scientific">Cladocopium goreaui</name>
    <dbReference type="NCBI Taxonomy" id="2562237"/>
    <lineage>
        <taxon>Eukaryota</taxon>
        <taxon>Sar</taxon>
        <taxon>Alveolata</taxon>
        <taxon>Dinophyceae</taxon>
        <taxon>Suessiales</taxon>
        <taxon>Symbiodiniaceae</taxon>
        <taxon>Cladocopium</taxon>
    </lineage>
</organism>
<dbReference type="Gene3D" id="2.60.120.620">
    <property type="entry name" value="q2cbj1_9rhob like domain"/>
    <property type="match status" value="1"/>
</dbReference>
<feature type="coiled-coil region" evidence="3">
    <location>
        <begin position="49"/>
        <end position="83"/>
    </location>
</feature>
<keyword evidence="7" id="KW-1185">Reference proteome</keyword>
<evidence type="ECO:0000313" key="6">
    <source>
        <dbReference type="EMBL" id="CAL4795557.1"/>
    </source>
</evidence>
<dbReference type="EMBL" id="CAMXCT020004230">
    <property type="protein sequence ID" value="CAL1161620.1"/>
    <property type="molecule type" value="Genomic_DNA"/>
</dbReference>
<reference evidence="4" key="1">
    <citation type="submission" date="2022-10" db="EMBL/GenBank/DDBJ databases">
        <authorList>
            <person name="Chen Y."/>
            <person name="Dougan E. K."/>
            <person name="Chan C."/>
            <person name="Rhodes N."/>
            <person name="Thang M."/>
        </authorList>
    </citation>
    <scope>NUCLEOTIDE SEQUENCE</scope>
</reference>
<accession>A0A9P1GCE9</accession>
<evidence type="ECO:0000313" key="5">
    <source>
        <dbReference type="EMBL" id="CAL1161620.1"/>
    </source>
</evidence>
<dbReference type="EMBL" id="CAMXCT030004230">
    <property type="protein sequence ID" value="CAL4795557.1"/>
    <property type="molecule type" value="Genomic_DNA"/>
</dbReference>
<gene>
    <name evidence="4" type="ORF">C1SCF055_LOCUS33705</name>
</gene>
<keyword evidence="3" id="KW-0175">Coiled coil</keyword>
<dbReference type="GO" id="GO:0004656">
    <property type="term" value="F:procollagen-proline 4-dioxygenase activity"/>
    <property type="evidence" value="ECO:0007669"/>
    <property type="project" value="TreeGrafter"/>
</dbReference>
<protein>
    <submittedName>
        <fullName evidence="6">Prolyl 4-hydroxylase 10</fullName>
    </submittedName>
</protein>
<dbReference type="OrthoDB" id="420380at2759"/>
<keyword evidence="1" id="KW-0479">Metal-binding</keyword>
<dbReference type="GO" id="GO:0005783">
    <property type="term" value="C:endoplasmic reticulum"/>
    <property type="evidence" value="ECO:0007669"/>
    <property type="project" value="TreeGrafter"/>
</dbReference>
<dbReference type="EMBL" id="CAMXCT010004230">
    <property type="protein sequence ID" value="CAI4008245.1"/>
    <property type="molecule type" value="Genomic_DNA"/>
</dbReference>
<dbReference type="Proteomes" id="UP001152797">
    <property type="component" value="Unassembled WGS sequence"/>
</dbReference>
<sequence>MAFWRPSYLQLYGTMPSDAEVSAARAKLAAMRQSLAGLKQHQARLEVVCQKAKENESSLKKELRELMDKMAQVKLEREDIEGLFYSDEGFGPWQTQFRRFWRPNAPARPSQRLPCVREVSFGCLRGQQLSSSPVALWFPNFATPEECEELIELGFRTCKRHNADAQAMQRPAGESSGEKLRGVATASLQVGRLAGAEHVLMTEMQRRVAELTGIPVHADEINPFLKFDQPAGVDLKGDDMSIGLHLDVNGGRPYCICSVIIYLNDVDRGRTVFPCATNGTAETAPCHQLGQVMARAGYTHTSHSSAQEAGQEASELVNRASTEPNSGLRVSPQRGSAFWFFTLDDVGGFDGSSWHGGAAVAGDLGKWTLQIFKEIPLPHRSAAALPQRCAELRRRAQ</sequence>
<keyword evidence="2" id="KW-0408">Iron</keyword>
<evidence type="ECO:0000256" key="3">
    <source>
        <dbReference type="SAM" id="Coils"/>
    </source>
</evidence>
<name>A0A9P1GCE9_9DINO</name>
<evidence type="ECO:0000313" key="7">
    <source>
        <dbReference type="Proteomes" id="UP001152797"/>
    </source>
</evidence>
<proteinExistence type="predicted"/>
<evidence type="ECO:0000256" key="1">
    <source>
        <dbReference type="ARBA" id="ARBA00022723"/>
    </source>
</evidence>
<dbReference type="AlphaFoldDB" id="A0A9P1GCE9"/>